<evidence type="ECO:0000313" key="6">
    <source>
        <dbReference type="EMBL" id="NMM94276.1"/>
    </source>
</evidence>
<dbReference type="EMBL" id="JAAIII010000004">
    <property type="protein sequence ID" value="NMM94276.1"/>
    <property type="molecule type" value="Genomic_DNA"/>
</dbReference>
<dbReference type="InterPro" id="IPR003593">
    <property type="entry name" value="AAA+_ATPase"/>
</dbReference>
<dbReference type="Gene3D" id="3.40.50.300">
    <property type="entry name" value="P-loop containing nucleotide triphosphate hydrolases"/>
    <property type="match status" value="1"/>
</dbReference>
<evidence type="ECO:0000256" key="2">
    <source>
        <dbReference type="ARBA" id="ARBA00022448"/>
    </source>
</evidence>
<evidence type="ECO:0000313" key="7">
    <source>
        <dbReference type="Proteomes" id="UP000532194"/>
    </source>
</evidence>
<dbReference type="InterPro" id="IPR027417">
    <property type="entry name" value="P-loop_NTPase"/>
</dbReference>
<protein>
    <submittedName>
        <fullName evidence="6">ABC transporter ATP-binding protein</fullName>
    </submittedName>
</protein>
<sequence length="273" mass="30079">MQSSAPAVRVDDVSFRYSRFRRGEQCALSHVSFGLRPGITALLGPNGAGKTTLIRLLTTLASPSSGCLYFDGKTIDSSARLEQVRRTIGYMPQSFDMMEGETVRTNIEYAAWARGIASKQCSRCADNAINRFGLHDYAMRKVQQLSGGVRQRVGLACTTVHNPRLLVLDEPTAGIDPLQRKMFKHILSDYGRHATVLLSTHMIEEMEGVASNVLVLNNGRLIFDGSIEDFEQCSSAKPGDSTNLDSASLEDCYESVLRCVSDNRPLRGNMRHG</sequence>
<keyword evidence="4 6" id="KW-0067">ATP-binding</keyword>
<dbReference type="Pfam" id="PF00005">
    <property type="entry name" value="ABC_tran"/>
    <property type="match status" value="1"/>
</dbReference>
<dbReference type="Proteomes" id="UP000532194">
    <property type="component" value="Unassembled WGS sequence"/>
</dbReference>
<reference evidence="6 7" key="1">
    <citation type="submission" date="2020-02" db="EMBL/GenBank/DDBJ databases">
        <title>Characterization of phylogenetic diversity of novel bifidobacterial species isolated in Czech ZOOs.</title>
        <authorList>
            <person name="Lugli G.A."/>
            <person name="Vera N.B."/>
            <person name="Ventura M."/>
        </authorList>
    </citation>
    <scope>NUCLEOTIDE SEQUENCE [LARGE SCALE GENOMIC DNA]</scope>
    <source>
        <strain evidence="6 7">DSM 109957</strain>
    </source>
</reference>
<evidence type="ECO:0000256" key="1">
    <source>
        <dbReference type="ARBA" id="ARBA00005417"/>
    </source>
</evidence>
<feature type="domain" description="ABC transporter" evidence="5">
    <location>
        <begin position="8"/>
        <end position="243"/>
    </location>
</feature>
<gene>
    <name evidence="6" type="ORF">G1C95_1463</name>
</gene>
<evidence type="ECO:0000256" key="4">
    <source>
        <dbReference type="ARBA" id="ARBA00022840"/>
    </source>
</evidence>
<comment type="similarity">
    <text evidence="1">Belongs to the ABC transporter superfamily.</text>
</comment>
<accession>A0A7Y0HSQ9</accession>
<dbReference type="RefSeq" id="WP_169172314.1">
    <property type="nucleotide sequence ID" value="NZ_JAAIII010000004.1"/>
</dbReference>
<dbReference type="AlphaFoldDB" id="A0A7Y0HSQ9"/>
<dbReference type="InterPro" id="IPR003439">
    <property type="entry name" value="ABC_transporter-like_ATP-bd"/>
</dbReference>
<dbReference type="PANTHER" id="PTHR43335">
    <property type="entry name" value="ABC TRANSPORTER, ATP-BINDING PROTEIN"/>
    <property type="match status" value="1"/>
</dbReference>
<evidence type="ECO:0000256" key="3">
    <source>
        <dbReference type="ARBA" id="ARBA00022741"/>
    </source>
</evidence>
<comment type="caution">
    <text evidence="6">The sequence shown here is derived from an EMBL/GenBank/DDBJ whole genome shotgun (WGS) entry which is preliminary data.</text>
</comment>
<name>A0A7Y0HSQ9_9BIFI</name>
<dbReference type="GO" id="GO:0005524">
    <property type="term" value="F:ATP binding"/>
    <property type="evidence" value="ECO:0007669"/>
    <property type="project" value="UniProtKB-KW"/>
</dbReference>
<keyword evidence="2" id="KW-0813">Transport</keyword>
<organism evidence="6 7">
    <name type="scientific">Bifidobacterium oedipodis</name>
    <dbReference type="NCBI Taxonomy" id="2675322"/>
    <lineage>
        <taxon>Bacteria</taxon>
        <taxon>Bacillati</taxon>
        <taxon>Actinomycetota</taxon>
        <taxon>Actinomycetes</taxon>
        <taxon>Bifidobacteriales</taxon>
        <taxon>Bifidobacteriaceae</taxon>
        <taxon>Bifidobacterium</taxon>
    </lineage>
</organism>
<evidence type="ECO:0000259" key="5">
    <source>
        <dbReference type="PROSITE" id="PS50893"/>
    </source>
</evidence>
<keyword evidence="3" id="KW-0547">Nucleotide-binding</keyword>
<dbReference type="GO" id="GO:0016887">
    <property type="term" value="F:ATP hydrolysis activity"/>
    <property type="evidence" value="ECO:0007669"/>
    <property type="project" value="InterPro"/>
</dbReference>
<dbReference type="SUPFAM" id="SSF52540">
    <property type="entry name" value="P-loop containing nucleoside triphosphate hydrolases"/>
    <property type="match status" value="1"/>
</dbReference>
<keyword evidence="7" id="KW-1185">Reference proteome</keyword>
<proteinExistence type="inferred from homology"/>
<dbReference type="PANTHER" id="PTHR43335:SF2">
    <property type="entry name" value="ABC TRANSPORTER, ATP-BINDING PROTEIN"/>
    <property type="match status" value="1"/>
</dbReference>
<dbReference type="SMART" id="SM00382">
    <property type="entry name" value="AAA"/>
    <property type="match status" value="1"/>
</dbReference>
<dbReference type="PROSITE" id="PS50893">
    <property type="entry name" value="ABC_TRANSPORTER_2"/>
    <property type="match status" value="1"/>
</dbReference>